<evidence type="ECO:0000313" key="11">
    <source>
        <dbReference type="Proteomes" id="UP000260680"/>
    </source>
</evidence>
<dbReference type="PANTHER" id="PTHR12726:SF0">
    <property type="entry name" value="CERAMIDE GLUCOSYLTRANSFERASE"/>
    <property type="match status" value="1"/>
</dbReference>
<evidence type="ECO:0000313" key="10">
    <source>
        <dbReference type="EMBL" id="RFZ80277.1"/>
    </source>
</evidence>
<evidence type="ECO:0000256" key="3">
    <source>
        <dbReference type="ARBA" id="ARBA00004991"/>
    </source>
</evidence>
<evidence type="ECO:0008006" key="12">
    <source>
        <dbReference type="Google" id="ProtNLM"/>
    </source>
</evidence>
<evidence type="ECO:0000256" key="2">
    <source>
        <dbReference type="ARBA" id="ARBA00004760"/>
    </source>
</evidence>
<proteinExistence type="predicted"/>
<keyword evidence="6 9" id="KW-0812">Transmembrane</keyword>
<dbReference type="SUPFAM" id="SSF53448">
    <property type="entry name" value="Nucleotide-diphospho-sugar transferases"/>
    <property type="match status" value="1"/>
</dbReference>
<dbReference type="Pfam" id="PF13506">
    <property type="entry name" value="Glyco_transf_21"/>
    <property type="match status" value="1"/>
</dbReference>
<feature type="transmembrane region" description="Helical" evidence="9">
    <location>
        <begin position="306"/>
        <end position="323"/>
    </location>
</feature>
<evidence type="ECO:0000256" key="7">
    <source>
        <dbReference type="ARBA" id="ARBA00022989"/>
    </source>
</evidence>
<dbReference type="Proteomes" id="UP000260680">
    <property type="component" value="Unassembled WGS sequence"/>
</dbReference>
<dbReference type="InterPro" id="IPR029044">
    <property type="entry name" value="Nucleotide-diphossugar_trans"/>
</dbReference>
<keyword evidence="5" id="KW-0808">Transferase</keyword>
<dbReference type="OrthoDB" id="3766716at2"/>
<dbReference type="RefSeq" id="WP_117415593.1">
    <property type="nucleotide sequence ID" value="NZ_QOHO01000012.1"/>
</dbReference>
<gene>
    <name evidence="10" type="ORF">DS742_03225</name>
</gene>
<keyword evidence="8 9" id="KW-0472">Membrane</keyword>
<protein>
    <recommendedName>
        <fullName evidence="12">Glycosyltransferase</fullName>
    </recommendedName>
</protein>
<comment type="caution">
    <text evidence="10">The sequence shown here is derived from an EMBL/GenBank/DDBJ whole genome shotgun (WGS) entry which is preliminary data.</text>
</comment>
<evidence type="ECO:0000256" key="8">
    <source>
        <dbReference type="ARBA" id="ARBA00023136"/>
    </source>
</evidence>
<name>A0A3E2NGZ6_9FIRM</name>
<accession>A0A3E2NGZ6</accession>
<dbReference type="GO" id="GO:0008120">
    <property type="term" value="F:ceramide glucosyltransferase activity"/>
    <property type="evidence" value="ECO:0007669"/>
    <property type="project" value="TreeGrafter"/>
</dbReference>
<feature type="transmembrane region" description="Helical" evidence="9">
    <location>
        <begin position="281"/>
        <end position="300"/>
    </location>
</feature>
<comment type="pathway">
    <text evidence="3">Sphingolipid metabolism.</text>
</comment>
<evidence type="ECO:0000256" key="5">
    <source>
        <dbReference type="ARBA" id="ARBA00022679"/>
    </source>
</evidence>
<dbReference type="InterPro" id="IPR025993">
    <property type="entry name" value="Ceramide_glucosylTrfase"/>
</dbReference>
<comment type="subcellular location">
    <subcellularLocation>
        <location evidence="1">Membrane</location>
        <topology evidence="1">Multi-pass membrane protein</topology>
    </subcellularLocation>
</comment>
<dbReference type="AlphaFoldDB" id="A0A3E2NGZ6"/>
<reference evidence="10 11" key="1">
    <citation type="submission" date="2018-07" db="EMBL/GenBank/DDBJ databases">
        <title>New species, Clostridium PI-S10-A1B.</title>
        <authorList>
            <person name="Krishna G."/>
            <person name="Summeta K."/>
            <person name="Shikha S."/>
            <person name="Prabhu P.B."/>
            <person name="Suresh K."/>
        </authorList>
    </citation>
    <scope>NUCLEOTIDE SEQUENCE [LARGE SCALE GENOMIC DNA]</scope>
    <source>
        <strain evidence="10 11">PI-S10-A1B</strain>
    </source>
</reference>
<feature type="transmembrane region" description="Helical" evidence="9">
    <location>
        <begin position="181"/>
        <end position="203"/>
    </location>
</feature>
<evidence type="ECO:0000256" key="4">
    <source>
        <dbReference type="ARBA" id="ARBA00022676"/>
    </source>
</evidence>
<evidence type="ECO:0000256" key="1">
    <source>
        <dbReference type="ARBA" id="ARBA00004141"/>
    </source>
</evidence>
<evidence type="ECO:0000256" key="6">
    <source>
        <dbReference type="ARBA" id="ARBA00022692"/>
    </source>
</evidence>
<dbReference type="PANTHER" id="PTHR12726">
    <property type="entry name" value="CERAMIDE GLUCOSYLTRANSFERASE"/>
    <property type="match status" value="1"/>
</dbReference>
<dbReference type="EMBL" id="QOHO01000012">
    <property type="protein sequence ID" value="RFZ80277.1"/>
    <property type="molecule type" value="Genomic_DNA"/>
</dbReference>
<comment type="pathway">
    <text evidence="2">Lipid metabolism; sphingolipid metabolism.</text>
</comment>
<organism evidence="10 11">
    <name type="scientific">Lacrimispora amygdalina</name>
    <dbReference type="NCBI Taxonomy" id="253257"/>
    <lineage>
        <taxon>Bacteria</taxon>
        <taxon>Bacillati</taxon>
        <taxon>Bacillota</taxon>
        <taxon>Clostridia</taxon>
        <taxon>Lachnospirales</taxon>
        <taxon>Lachnospiraceae</taxon>
        <taxon>Lacrimispora</taxon>
    </lineage>
</organism>
<keyword evidence="7 9" id="KW-1133">Transmembrane helix</keyword>
<sequence length="387" mass="44674">MNLLIIIISLHLLLYIVRFMMAKSYYYSQQITGTLKENGDEFSVIQPIVSGDCNLEYCLKTNVKNGGKANFIWIVDENDQEAGRIVKNIKEETGKDIKIITAKDIPKEKNEKVFKQKLALSYAREFFIAADDDVILSFNQLYKLKDKLNRQDCVITGLPYYRMGYDFLTNLVVGFVNGNTLLTYLVIAGLGAVGSLNGMFYMAKKDTFIHLNIFEKIEDKLSDEYEIAKILRNKNIQIIQSTCPCSVGTTIENFSHYMNLMRRWMVFANVYMAEKLQLSTLLTIVVPTALPLLIFIYTLIIRNFRILPIIFGIQVLIAFLNYYQRRQYFKIKEPLKIILFEIISAYLQPLHYINSLIKPGMVIWRNNKVMINKDGSVRYEKVGGTSL</sequence>
<keyword evidence="4" id="KW-0328">Glycosyltransferase</keyword>
<dbReference type="GO" id="GO:0016020">
    <property type="term" value="C:membrane"/>
    <property type="evidence" value="ECO:0007669"/>
    <property type="project" value="UniProtKB-SubCell"/>
</dbReference>
<evidence type="ECO:0000256" key="9">
    <source>
        <dbReference type="SAM" id="Phobius"/>
    </source>
</evidence>
<dbReference type="GO" id="GO:0006679">
    <property type="term" value="P:glucosylceramide biosynthetic process"/>
    <property type="evidence" value="ECO:0007669"/>
    <property type="project" value="TreeGrafter"/>
</dbReference>